<feature type="compositionally biased region" description="Low complexity" evidence="4">
    <location>
        <begin position="88"/>
        <end position="107"/>
    </location>
</feature>
<dbReference type="EMBL" id="JAFCIX010000024">
    <property type="protein sequence ID" value="KAH6600958.1"/>
    <property type="molecule type" value="Genomic_DNA"/>
</dbReference>
<comment type="caution">
    <text evidence="6">The sequence shown here is derived from an EMBL/GenBank/DDBJ whole genome shotgun (WGS) entry which is preliminary data.</text>
</comment>
<evidence type="ECO:0000313" key="7">
    <source>
        <dbReference type="Proteomes" id="UP001648503"/>
    </source>
</evidence>
<feature type="coiled-coil region" evidence="3">
    <location>
        <begin position="371"/>
        <end position="447"/>
    </location>
</feature>
<evidence type="ECO:0000256" key="2">
    <source>
        <dbReference type="ARBA" id="ARBA00023054"/>
    </source>
</evidence>
<feature type="compositionally biased region" description="Polar residues" evidence="4">
    <location>
        <begin position="130"/>
        <end position="141"/>
    </location>
</feature>
<keyword evidence="2 3" id="KW-0175">Coiled coil</keyword>
<evidence type="ECO:0000256" key="3">
    <source>
        <dbReference type="SAM" id="Coils"/>
    </source>
</evidence>
<gene>
    <name evidence="6" type="ORF">BASA50_001963</name>
</gene>
<dbReference type="Pfam" id="PF09745">
    <property type="entry name" value="NSRP1_N"/>
    <property type="match status" value="1"/>
</dbReference>
<protein>
    <recommendedName>
        <fullName evidence="5">Nuclear speckle splicing regulatory protein 1 N-terminal domain-containing protein</fullName>
    </recommendedName>
</protein>
<feature type="domain" description="Nuclear speckle splicing regulatory protein 1 N-terminal" evidence="5">
    <location>
        <begin position="154"/>
        <end position="274"/>
    </location>
</feature>
<evidence type="ECO:0000256" key="1">
    <source>
        <dbReference type="ARBA" id="ARBA00010126"/>
    </source>
</evidence>
<dbReference type="InterPro" id="IPR018612">
    <property type="entry name" value="NSRP1_N"/>
</dbReference>
<dbReference type="PANTHER" id="PTHR47845">
    <property type="entry name" value="NUCLEAR SPECKLE SPLICING REGULATORY PROTEIN 1 HOMOLOG"/>
    <property type="match status" value="1"/>
</dbReference>
<evidence type="ECO:0000259" key="5">
    <source>
        <dbReference type="Pfam" id="PF09745"/>
    </source>
</evidence>
<comment type="similarity">
    <text evidence="1">Belongs to the NSRP1 family.</text>
</comment>
<reference evidence="6 7" key="1">
    <citation type="submission" date="2021-02" db="EMBL/GenBank/DDBJ databases">
        <title>Variation within the Batrachochytrium salamandrivorans European outbreak.</title>
        <authorList>
            <person name="Kelly M."/>
            <person name="Pasmans F."/>
            <person name="Shea T.P."/>
            <person name="Munoz J.F."/>
            <person name="Carranza S."/>
            <person name="Cuomo C.A."/>
            <person name="Martel A."/>
        </authorList>
    </citation>
    <scope>NUCLEOTIDE SEQUENCE [LARGE SCALE GENOMIC DNA]</scope>
    <source>
        <strain evidence="6 7">AMFP18/2</strain>
    </source>
</reference>
<organism evidence="6 7">
    <name type="scientific">Batrachochytrium salamandrivorans</name>
    <dbReference type="NCBI Taxonomy" id="1357716"/>
    <lineage>
        <taxon>Eukaryota</taxon>
        <taxon>Fungi</taxon>
        <taxon>Fungi incertae sedis</taxon>
        <taxon>Chytridiomycota</taxon>
        <taxon>Chytridiomycota incertae sedis</taxon>
        <taxon>Chytridiomycetes</taxon>
        <taxon>Rhizophydiales</taxon>
        <taxon>Rhizophydiales incertae sedis</taxon>
        <taxon>Batrachochytrium</taxon>
    </lineage>
</organism>
<dbReference type="PANTHER" id="PTHR47845:SF1">
    <property type="entry name" value="NUCLEAR SPECKLE SPLICING REGULATORY PROTEIN 1 HOMOLOG"/>
    <property type="match status" value="1"/>
</dbReference>
<name>A0ABQ8FMR4_9FUNG</name>
<feature type="compositionally biased region" description="Polar residues" evidence="4">
    <location>
        <begin position="74"/>
        <end position="86"/>
    </location>
</feature>
<feature type="region of interest" description="Disordered" evidence="4">
    <location>
        <begin position="1"/>
        <end position="141"/>
    </location>
</feature>
<sequence>MSQPAFQFGLKAGKKPNPFRKPSTPSTPAVVAEGVMQPPLASTSGKLSFALGRKKVANPLAGQERDSDEETETHPTNASTISQIASIDSFAATSSTMSSDTSHPTPSGGVHPPSNTLSSVESDRERNRQASKSEQQRVNAQLQAMQKKSILVADKAHQLALEEDPTVFDYDAAYDHLKEANLIKQRQCDGGLDGAARKKPRYIQGLLSASAKRKIELERAEERKIQREREQEGDQFGQTDMFVTDAYLKRKEELRQIEEEEKRKEDMDAKNRDMTGFYRDILDKREAQAASIAALAEASAQQANHNRLLATESHNPRRSLLDEERRVEMQEQELKQQRLQSGDIVVNDSEEIVDKRQLLSGGLNLTAKALRQQALEQQEVLDRELKAQQEKAAEKAEMLEKALRARRSREQGLRAAQNSLEQQRLKKLELEVQIQNEQEQLAEVAASKVSTTQVASARERYLARKKASEAP</sequence>
<dbReference type="InterPro" id="IPR053246">
    <property type="entry name" value="NS_splicing_regulatory_protein"/>
</dbReference>
<proteinExistence type="inferred from homology"/>
<evidence type="ECO:0000313" key="6">
    <source>
        <dbReference type="EMBL" id="KAH6600958.1"/>
    </source>
</evidence>
<accession>A0ABQ8FMR4</accession>
<evidence type="ECO:0000256" key="4">
    <source>
        <dbReference type="SAM" id="MobiDB-lite"/>
    </source>
</evidence>
<keyword evidence="7" id="KW-1185">Reference proteome</keyword>
<dbReference type="Proteomes" id="UP001648503">
    <property type="component" value="Unassembled WGS sequence"/>
</dbReference>